<evidence type="ECO:0000313" key="1">
    <source>
        <dbReference type="EMBL" id="OIQ81955.1"/>
    </source>
</evidence>
<comment type="caution">
    <text evidence="1">The sequence shown here is derived from an EMBL/GenBank/DDBJ whole genome shotgun (WGS) entry which is preliminary data.</text>
</comment>
<dbReference type="EMBL" id="MLJW01000861">
    <property type="protein sequence ID" value="OIQ81955.1"/>
    <property type="molecule type" value="Genomic_DNA"/>
</dbReference>
<proteinExistence type="predicted"/>
<organism evidence="1">
    <name type="scientific">mine drainage metagenome</name>
    <dbReference type="NCBI Taxonomy" id="410659"/>
    <lineage>
        <taxon>unclassified sequences</taxon>
        <taxon>metagenomes</taxon>
        <taxon>ecological metagenomes</taxon>
    </lineage>
</organism>
<protein>
    <submittedName>
        <fullName evidence="1">Chemotaxis phosphatase, CheZ</fullName>
    </submittedName>
</protein>
<gene>
    <name evidence="1" type="ORF">GALL_362630</name>
</gene>
<name>A0A1J5QWV5_9ZZZZ</name>
<accession>A0A1J5QWV5</accession>
<sequence length="162" mass="17325">MKTSQDGDAPRLALQNLQEADQLLNAGLRRILGAAGELPQASHPLQEALELGERQAMTTLSAVEAAQVELAVLRADLGEHDARLRRLDAELQRILTTQQAQDLAGQRLQRTLALLRVVEQRIHDALGEFGVASTAGVAATPQPGSASLDQGRVDDLLSQLGL</sequence>
<dbReference type="SUPFAM" id="SSF75708">
    <property type="entry name" value="Chemotaxis phosphatase CheZ"/>
    <property type="match status" value="1"/>
</dbReference>
<dbReference type="AlphaFoldDB" id="A0A1J5QWV5"/>
<reference evidence="1" key="1">
    <citation type="submission" date="2016-10" db="EMBL/GenBank/DDBJ databases">
        <title>Sequence of Gallionella enrichment culture.</title>
        <authorList>
            <person name="Poehlein A."/>
            <person name="Muehling M."/>
            <person name="Daniel R."/>
        </authorList>
    </citation>
    <scope>NUCLEOTIDE SEQUENCE</scope>
</reference>
<dbReference type="Gene3D" id="1.10.287.500">
    <property type="entry name" value="Helix hairpin bin"/>
    <property type="match status" value="1"/>
</dbReference>